<keyword evidence="4" id="KW-1185">Reference proteome</keyword>
<reference evidence="3 4" key="1">
    <citation type="submission" date="2019-05" db="EMBL/GenBank/DDBJ databases">
        <title>We sequenced the genome of Paenibacillus hemerocallicola KCTC 33185 for further insight into its adaptation and study the phylogeny of Paenibacillus.</title>
        <authorList>
            <person name="Narsing Rao M.P."/>
        </authorList>
    </citation>
    <scope>NUCLEOTIDE SEQUENCE [LARGE SCALE GENOMIC DNA]</scope>
    <source>
        <strain evidence="3 4">KCTC 33185</strain>
    </source>
</reference>
<dbReference type="Gene3D" id="3.40.710.10">
    <property type="entry name" value="DD-peptidase/beta-lactamase superfamily"/>
    <property type="match status" value="1"/>
</dbReference>
<dbReference type="Proteomes" id="UP000307943">
    <property type="component" value="Unassembled WGS sequence"/>
</dbReference>
<dbReference type="GO" id="GO:0016787">
    <property type="term" value="F:hydrolase activity"/>
    <property type="evidence" value="ECO:0007669"/>
    <property type="project" value="UniProtKB-KW"/>
</dbReference>
<dbReference type="SUPFAM" id="SSF56601">
    <property type="entry name" value="beta-lactamase/transpeptidase-like"/>
    <property type="match status" value="1"/>
</dbReference>
<accession>A0A5C4SWM4</accession>
<feature type="domain" description="Beta-lactamase-related" evidence="2">
    <location>
        <begin position="23"/>
        <end position="359"/>
    </location>
</feature>
<dbReference type="Pfam" id="PF00144">
    <property type="entry name" value="Beta-lactamase"/>
    <property type="match status" value="1"/>
</dbReference>
<dbReference type="PANTHER" id="PTHR43283:SF11">
    <property type="entry name" value="BETA-LACTAMASE-RELATED DOMAIN-CONTAINING PROTEIN"/>
    <property type="match status" value="1"/>
</dbReference>
<dbReference type="InterPro" id="IPR001466">
    <property type="entry name" value="Beta-lactam-related"/>
</dbReference>
<dbReference type="AlphaFoldDB" id="A0A5C4SWM4"/>
<protein>
    <submittedName>
        <fullName evidence="3">Beta-lactamase family protein</fullName>
    </submittedName>
</protein>
<dbReference type="RefSeq" id="WP_139607271.1">
    <property type="nucleotide sequence ID" value="NZ_VDCQ01000091.1"/>
</dbReference>
<evidence type="ECO:0000313" key="3">
    <source>
        <dbReference type="EMBL" id="TNJ59621.1"/>
    </source>
</evidence>
<name>A0A5C4SWM4_9BACL</name>
<dbReference type="PANTHER" id="PTHR43283">
    <property type="entry name" value="BETA-LACTAMASE-RELATED"/>
    <property type="match status" value="1"/>
</dbReference>
<keyword evidence="1" id="KW-0378">Hydrolase</keyword>
<dbReference type="EMBL" id="VDCQ01000091">
    <property type="protein sequence ID" value="TNJ59621.1"/>
    <property type="molecule type" value="Genomic_DNA"/>
</dbReference>
<evidence type="ECO:0000313" key="4">
    <source>
        <dbReference type="Proteomes" id="UP000307943"/>
    </source>
</evidence>
<comment type="caution">
    <text evidence="3">The sequence shown here is derived from an EMBL/GenBank/DDBJ whole genome shotgun (WGS) entry which is preliminary data.</text>
</comment>
<evidence type="ECO:0000259" key="2">
    <source>
        <dbReference type="Pfam" id="PF00144"/>
    </source>
</evidence>
<proteinExistence type="predicted"/>
<gene>
    <name evidence="3" type="ORF">FE784_36970</name>
</gene>
<dbReference type="OrthoDB" id="9770183at2"/>
<dbReference type="InterPro" id="IPR012338">
    <property type="entry name" value="Beta-lactam/transpept-like"/>
</dbReference>
<sequence length="381" mass="42274">MKLTFGRPEEAGMSADRIRHLEKVVAGWVENKAAPAAAMLVARNGVIVSHEAFGPLTPEPGSPALAKDSIFPLASLSKPVTATCMMTLVEDGLLELTDSVSKYIPEFIGEGKDSIKIHHLLTHTAGMRDEDVHNHSLKEEERQAAIPEPEATQHPNIHKRLHRGYGAPLWKAPGTEMRYFNYGYLLLGELIRRLSGRSLHDYAAERIFEPLGMKDTFFVVPDDRFDRVVERDDQHYGGKWYSSPDKMRLPSAAGGLYSTVMDLAIYGQMFLNKGVYGDTRILSPLTVGEMVSNQIPGVPAARNDEVYVEASWGYGWNVRGPKRDDSGSLRTARAFDHGGAGGVRLLVEPEYGVLWVYLSIESTKLYTRNLFNNVVMSAITV</sequence>
<evidence type="ECO:0000256" key="1">
    <source>
        <dbReference type="ARBA" id="ARBA00022801"/>
    </source>
</evidence>
<dbReference type="InterPro" id="IPR050789">
    <property type="entry name" value="Diverse_Enzym_Activities"/>
</dbReference>
<organism evidence="3 4">
    <name type="scientific">Paenibacillus hemerocallicola</name>
    <dbReference type="NCBI Taxonomy" id="1172614"/>
    <lineage>
        <taxon>Bacteria</taxon>
        <taxon>Bacillati</taxon>
        <taxon>Bacillota</taxon>
        <taxon>Bacilli</taxon>
        <taxon>Bacillales</taxon>
        <taxon>Paenibacillaceae</taxon>
        <taxon>Paenibacillus</taxon>
    </lineage>
</organism>